<dbReference type="InterPro" id="IPR003615">
    <property type="entry name" value="HNH_nuc"/>
</dbReference>
<evidence type="ECO:0000313" key="2">
    <source>
        <dbReference type="EMBL" id="MDL9979389.1"/>
    </source>
</evidence>
<sequence>MYRSTDLEDPAKDLYEHDLLLPGELPPTADGESDLWTSGAAHTAAADALEGLSVRLNALLAEQYASIAAILAEAERCPDPWVGPDPTLDPLWVDPRDRTAGDVRRERREVAVRAAVADLAVRLRLSETAVRTRGAYAATLKERCPRVWAAFGAGWVVEQNAVFAARLAASLPDDGDGWTEFDERVADPATSASPGPFRIRARRAREHAHPESLDERHHRAATDRRVWLEPEFDGMAMLSALLPAAEAMAAFGRIDADARHLHDQPGETRTLAQLRADALADLLTGGVMDTVQPAPRATVAVTIPVMTLLGQSEEPATLDGYGPIDIETAKHLAGEASSWVRILTHPVTGTVLDVDRTTYRVPKALRRWLGVRDPVCIFPGCVRTARECQIDHRLDWQYGGKTASTNLAPLCEPHHVVKTRSEWRLHRDPDTATTWWMSPTGQIVDTEPPPW</sequence>
<accession>A0ABT7MY53</accession>
<dbReference type="EMBL" id="JASXSZ010000002">
    <property type="protein sequence ID" value="MDL9979389.1"/>
    <property type="molecule type" value="Genomic_DNA"/>
</dbReference>
<dbReference type="CDD" id="cd00085">
    <property type="entry name" value="HNHc"/>
    <property type="match status" value="1"/>
</dbReference>
<name>A0ABT7MY53_9MICO</name>
<evidence type="ECO:0000259" key="1">
    <source>
        <dbReference type="SMART" id="SM00507"/>
    </source>
</evidence>
<evidence type="ECO:0000313" key="3">
    <source>
        <dbReference type="Proteomes" id="UP001235064"/>
    </source>
</evidence>
<protein>
    <submittedName>
        <fullName evidence="2">DUF222 domain-containing protein</fullName>
    </submittedName>
</protein>
<gene>
    <name evidence="2" type="ORF">QSV35_08580</name>
</gene>
<dbReference type="InterPro" id="IPR003870">
    <property type="entry name" value="DUF222"/>
</dbReference>
<keyword evidence="3" id="KW-1185">Reference proteome</keyword>
<dbReference type="SMART" id="SM00507">
    <property type="entry name" value="HNHc"/>
    <property type="match status" value="1"/>
</dbReference>
<feature type="domain" description="HNH nuclease" evidence="1">
    <location>
        <begin position="364"/>
        <end position="416"/>
    </location>
</feature>
<proteinExistence type="predicted"/>
<dbReference type="Pfam" id="PF02720">
    <property type="entry name" value="DUF222"/>
    <property type="match status" value="1"/>
</dbReference>
<dbReference type="Gene3D" id="1.10.30.50">
    <property type="match status" value="1"/>
</dbReference>
<dbReference type="Proteomes" id="UP001235064">
    <property type="component" value="Unassembled WGS sequence"/>
</dbReference>
<dbReference type="RefSeq" id="WP_286288257.1">
    <property type="nucleotide sequence ID" value="NZ_JASXSZ010000002.1"/>
</dbReference>
<reference evidence="2 3" key="1">
    <citation type="submission" date="2023-06" db="EMBL/GenBank/DDBJ databases">
        <title>Microbacterium sp. nov., isolated from a waste landfill.</title>
        <authorList>
            <person name="Wen W."/>
        </authorList>
    </citation>
    <scope>NUCLEOTIDE SEQUENCE [LARGE SCALE GENOMIC DNA]</scope>
    <source>
        <strain evidence="2 3">ASV49</strain>
    </source>
</reference>
<organism evidence="2 3">
    <name type="scientific">Microbacterium candidum</name>
    <dbReference type="NCBI Taxonomy" id="3041922"/>
    <lineage>
        <taxon>Bacteria</taxon>
        <taxon>Bacillati</taxon>
        <taxon>Actinomycetota</taxon>
        <taxon>Actinomycetes</taxon>
        <taxon>Micrococcales</taxon>
        <taxon>Microbacteriaceae</taxon>
        <taxon>Microbacterium</taxon>
    </lineage>
</organism>
<comment type="caution">
    <text evidence="2">The sequence shown here is derived from an EMBL/GenBank/DDBJ whole genome shotgun (WGS) entry which is preliminary data.</text>
</comment>